<accession>C9LIF2</accession>
<keyword evidence="2" id="KW-1185">Reference proteome</keyword>
<dbReference type="AlphaFoldDB" id="C9LIF2"/>
<dbReference type="EMBL" id="ACIJ02000022">
    <property type="protein sequence ID" value="EEX71268.1"/>
    <property type="molecule type" value="Genomic_DNA"/>
</dbReference>
<dbReference type="Proteomes" id="UP000003460">
    <property type="component" value="Unassembled WGS sequence"/>
</dbReference>
<protein>
    <submittedName>
        <fullName evidence="1">Uncharacterized protein</fullName>
    </submittedName>
</protein>
<comment type="caution">
    <text evidence="1">The sequence shown here is derived from an EMBL/GenBank/DDBJ whole genome shotgun (WGS) entry which is preliminary data.</text>
</comment>
<name>C9LIF2_9BACT</name>
<dbReference type="STRING" id="626522.GCWU000325_02011"/>
<sequence>MLGDANFGSLYVIYIYWRKVGLGFAVHIYESARIIVYSLSKTET</sequence>
<evidence type="ECO:0000313" key="2">
    <source>
        <dbReference type="Proteomes" id="UP000003460"/>
    </source>
</evidence>
<proteinExistence type="predicted"/>
<gene>
    <name evidence="1" type="ORF">GCWU000325_02011</name>
</gene>
<dbReference type="HOGENOM" id="CLU_3220331_0_0_10"/>
<reference evidence="1" key="1">
    <citation type="submission" date="2009-09" db="EMBL/GenBank/DDBJ databases">
        <authorList>
            <person name="Weinstock G."/>
            <person name="Sodergren E."/>
            <person name="Clifton S."/>
            <person name="Fulton L."/>
            <person name="Fulton B."/>
            <person name="Courtney L."/>
            <person name="Fronick C."/>
            <person name="Harrison M."/>
            <person name="Strong C."/>
            <person name="Farmer C."/>
            <person name="Delahaunty K."/>
            <person name="Markovic C."/>
            <person name="Hall O."/>
            <person name="Minx P."/>
            <person name="Tomlinson C."/>
            <person name="Mitreva M."/>
            <person name="Nelson J."/>
            <person name="Hou S."/>
            <person name="Wollam A."/>
            <person name="Pepin K.H."/>
            <person name="Johnson M."/>
            <person name="Bhonagiri V."/>
            <person name="Nash W.E."/>
            <person name="Warren W."/>
            <person name="Chinwalla A."/>
            <person name="Mardis E.R."/>
            <person name="Wilson R.K."/>
        </authorList>
    </citation>
    <scope>NUCLEOTIDE SEQUENCE [LARGE SCALE GENOMIC DNA]</scope>
    <source>
        <strain evidence="1">ATCC 51259</strain>
    </source>
</reference>
<evidence type="ECO:0000313" key="1">
    <source>
        <dbReference type="EMBL" id="EEX71268.1"/>
    </source>
</evidence>
<organism evidence="1 2">
    <name type="scientific">Alloprevotella tannerae ATCC 51259</name>
    <dbReference type="NCBI Taxonomy" id="626522"/>
    <lineage>
        <taxon>Bacteria</taxon>
        <taxon>Pseudomonadati</taxon>
        <taxon>Bacteroidota</taxon>
        <taxon>Bacteroidia</taxon>
        <taxon>Bacteroidales</taxon>
        <taxon>Prevotellaceae</taxon>
        <taxon>Alloprevotella</taxon>
    </lineage>
</organism>